<evidence type="ECO:0000313" key="4">
    <source>
        <dbReference type="EMBL" id="EXI89091.1"/>
    </source>
</evidence>
<organism evidence="4 5">
    <name type="scientific">Accumulibacter regalis</name>
    <dbReference type="NCBI Taxonomy" id="522306"/>
    <lineage>
        <taxon>Bacteria</taxon>
        <taxon>Pseudomonadati</taxon>
        <taxon>Pseudomonadota</taxon>
        <taxon>Betaproteobacteria</taxon>
        <taxon>Candidatus Accumulibacter</taxon>
    </lineage>
</organism>
<evidence type="ECO:0000259" key="3">
    <source>
        <dbReference type="Pfam" id="PF01370"/>
    </source>
</evidence>
<dbReference type="Gene3D" id="3.90.25.10">
    <property type="entry name" value="UDP-galactose 4-epimerase, domain 1"/>
    <property type="match status" value="1"/>
</dbReference>
<comment type="caution">
    <text evidence="4">The sequence shown here is derived from an EMBL/GenBank/DDBJ whole genome shotgun (WGS) entry which is preliminary data.</text>
</comment>
<dbReference type="eggNOG" id="COG0451">
    <property type="taxonomic scope" value="Bacteria"/>
</dbReference>
<dbReference type="Gene3D" id="3.40.50.720">
    <property type="entry name" value="NAD(P)-binding Rossmann-like Domain"/>
    <property type="match status" value="1"/>
</dbReference>
<dbReference type="GO" id="GO:0016491">
    <property type="term" value="F:oxidoreductase activity"/>
    <property type="evidence" value="ECO:0007669"/>
    <property type="project" value="InterPro"/>
</dbReference>
<dbReference type="Pfam" id="PF01370">
    <property type="entry name" value="Epimerase"/>
    <property type="match status" value="1"/>
</dbReference>
<dbReference type="InterPro" id="IPR001509">
    <property type="entry name" value="Epimerase_deHydtase"/>
</dbReference>
<evidence type="ECO:0000256" key="2">
    <source>
        <dbReference type="ARBA" id="ARBA00023277"/>
    </source>
</evidence>
<name>A0A011PNQ7_ACCRE</name>
<dbReference type="PANTHER" id="PTHR43103">
    <property type="entry name" value="NUCLEOSIDE-DIPHOSPHATE-SUGAR EPIMERASE"/>
    <property type="match status" value="1"/>
</dbReference>
<dbReference type="PANTHER" id="PTHR43103:SF3">
    <property type="entry name" value="ADP-L-GLYCERO-D-MANNO-HEPTOSE-6-EPIMERASE"/>
    <property type="match status" value="1"/>
</dbReference>
<feature type="domain" description="NAD-dependent epimerase/dehydratase" evidence="3">
    <location>
        <begin position="3"/>
        <end position="200"/>
    </location>
</feature>
<evidence type="ECO:0000313" key="5">
    <source>
        <dbReference type="Proteomes" id="UP000022141"/>
    </source>
</evidence>
<dbReference type="InterPro" id="IPR036291">
    <property type="entry name" value="NAD(P)-bd_dom_sf"/>
</dbReference>
<evidence type="ECO:0000256" key="1">
    <source>
        <dbReference type="ARBA" id="ARBA00022857"/>
    </source>
</evidence>
<proteinExistence type="predicted"/>
<dbReference type="STRING" id="1454004.AW11_01808"/>
<gene>
    <name evidence="4" type="ORF">AW11_01808</name>
</gene>
<keyword evidence="5" id="KW-1185">Reference proteome</keyword>
<dbReference type="SUPFAM" id="SSF51735">
    <property type="entry name" value="NAD(P)-binding Rossmann-fold domains"/>
    <property type="match status" value="1"/>
</dbReference>
<keyword evidence="2" id="KW-0119">Carbohydrate metabolism</keyword>
<keyword evidence="1" id="KW-0521">NADP</keyword>
<dbReference type="Proteomes" id="UP000022141">
    <property type="component" value="Unassembled WGS sequence"/>
</dbReference>
<dbReference type="InterPro" id="IPR050005">
    <property type="entry name" value="DenD"/>
</dbReference>
<reference evidence="4" key="1">
    <citation type="submission" date="2014-02" db="EMBL/GenBank/DDBJ databases">
        <title>Expanding our view of genomic diversity in Candidatus Accumulibacter clades.</title>
        <authorList>
            <person name="Skennerton C.T."/>
            <person name="Barr J.J."/>
            <person name="Slater F.R."/>
            <person name="Bond P.L."/>
            <person name="Tyson G.W."/>
        </authorList>
    </citation>
    <scope>NUCLEOTIDE SEQUENCE [LARGE SCALE GENOMIC DNA]</scope>
</reference>
<dbReference type="NCBIfam" id="NF043036">
    <property type="entry name" value="ErythonDh"/>
    <property type="match status" value="1"/>
</dbReference>
<dbReference type="AlphaFoldDB" id="A0A011PNQ7"/>
<dbReference type="CDD" id="cd05238">
    <property type="entry name" value="Gne_like_SDR_e"/>
    <property type="match status" value="1"/>
</dbReference>
<dbReference type="PATRIC" id="fig|1454004.3.peg.1862"/>
<sequence length="333" mass="35743">MKIVITGGAGFLGQRLARRLLEQGSLTDAAGERRRISEIVLLDVVAAGGFSDSRLREVTGDIADPDLMRQVVDGNTASIFHLAAVVSGQAEADFDLGMRINLDASRQLLDVCRQLGHRPRVVFTSSVAVYGGRLPAMVDDETAREPQSSYGVQKAIGELLLCDYHRRGFIDGRVLRLPTISVRPGKPNKAASSFASGIIREPLNDVETVCPVSPESRLWLLSPRQAIASLIAGHELSDEALGQRRCVNLPGISVSVQEMVDALGRVAGASAVERIRWQADPVVQRIVGGWPAAWDTGRADVLGLAGDADFESIVRAYVEDDLPLAAKSSGQQS</sequence>
<accession>A0A011PNQ7</accession>
<protein>
    <submittedName>
        <fullName evidence="4">Epimerase/dehydratase</fullName>
    </submittedName>
</protein>
<dbReference type="EMBL" id="JEMY01000020">
    <property type="protein sequence ID" value="EXI89091.1"/>
    <property type="molecule type" value="Genomic_DNA"/>
</dbReference>